<dbReference type="PANTHER" id="PTHR17490:SF16">
    <property type="entry name" value="THREONYLCARBAMOYL-AMP SYNTHASE"/>
    <property type="match status" value="1"/>
</dbReference>
<dbReference type="InterPro" id="IPR010923">
    <property type="entry name" value="T(6)A37_SUA5"/>
</dbReference>
<evidence type="ECO:0000256" key="10">
    <source>
        <dbReference type="ARBA" id="ARBA00022840"/>
    </source>
</evidence>
<keyword evidence="5 13" id="KW-0963">Cytoplasm</keyword>
<dbReference type="Gene3D" id="3.40.50.11030">
    <property type="entry name" value="Threonylcarbamoyl-AMP synthase, C-terminal domain"/>
    <property type="match status" value="1"/>
</dbReference>
<dbReference type="InterPro" id="IPR050156">
    <property type="entry name" value="TC-AMP_synthase_SUA5"/>
</dbReference>
<dbReference type="Pfam" id="PF01300">
    <property type="entry name" value="Sua5_yciO_yrdC"/>
    <property type="match status" value="1"/>
</dbReference>
<comment type="similarity">
    <text evidence="2 13">Belongs to the SUA5 family.</text>
</comment>
<accession>A0ABS2HDA2</accession>
<evidence type="ECO:0000256" key="1">
    <source>
        <dbReference type="ARBA" id="ARBA00004496"/>
    </source>
</evidence>
<dbReference type="EC" id="2.7.7.87" evidence="3 13"/>
<comment type="catalytic activity">
    <reaction evidence="12 13">
        <text>L-threonine + hydrogencarbonate + ATP = L-threonylcarbamoyladenylate + diphosphate + H2O</text>
        <dbReference type="Rhea" id="RHEA:36407"/>
        <dbReference type="ChEBI" id="CHEBI:15377"/>
        <dbReference type="ChEBI" id="CHEBI:17544"/>
        <dbReference type="ChEBI" id="CHEBI:30616"/>
        <dbReference type="ChEBI" id="CHEBI:33019"/>
        <dbReference type="ChEBI" id="CHEBI:57926"/>
        <dbReference type="ChEBI" id="CHEBI:73682"/>
        <dbReference type="EC" id="2.7.7.87"/>
    </reaction>
</comment>
<organism evidence="15 16">
    <name type="scientific">Paenibacillus rhizolycopersici</name>
    <dbReference type="NCBI Taxonomy" id="2780073"/>
    <lineage>
        <taxon>Bacteria</taxon>
        <taxon>Bacillati</taxon>
        <taxon>Bacillota</taxon>
        <taxon>Bacilli</taxon>
        <taxon>Bacillales</taxon>
        <taxon>Paenibacillaceae</taxon>
        <taxon>Paenibacillus</taxon>
    </lineage>
</organism>
<dbReference type="Gene3D" id="3.90.870.10">
    <property type="entry name" value="DHBP synthase"/>
    <property type="match status" value="1"/>
</dbReference>
<proteinExistence type="inferred from homology"/>
<dbReference type="InterPro" id="IPR005145">
    <property type="entry name" value="Sua5_C"/>
</dbReference>
<dbReference type="PANTHER" id="PTHR17490">
    <property type="entry name" value="SUA5"/>
    <property type="match status" value="1"/>
</dbReference>
<dbReference type="InterPro" id="IPR038385">
    <property type="entry name" value="Sua5/YwlC_C"/>
</dbReference>
<keyword evidence="8 13" id="KW-0548">Nucleotidyltransferase</keyword>
<evidence type="ECO:0000256" key="4">
    <source>
        <dbReference type="ARBA" id="ARBA00015492"/>
    </source>
</evidence>
<dbReference type="InterPro" id="IPR006070">
    <property type="entry name" value="Sua5-like_dom"/>
</dbReference>
<keyword evidence="6 13" id="KW-0808">Transferase</keyword>
<sequence length="362" mass="36775">MSEVPAAGGEAAALKEAAAVLASGGTVAFPTETVYGLGADARNTAAVEAIFAAKGRPSDNPLIVHIADMSQLNGLVTEVNETARRLMEAFWPGPLTLVLPVAEGAVSPRVTAGLSTVGVRMPAHDVALRLIAAAGCPVAAPSANRSGRPSPTLASHVGEDLSGRIDGIVDGGPTGVGLESTVVEAGRDGVVTVLRPGGITVEQLARVAGAGVRLDAALQPEAEAGGGAAPGPAAAPRAPGMKYTHYAPQGVLRIVRGSADRVADRIRAELAAAAARGEKTGVLAFDERLPSYRADCALSLGREAELETAAHRLYAALRRFDECGVTYILAEACPEEGLGSAVMNRLLKAAGHRVIEAGGDLD</sequence>
<name>A0ABS2HDA2_9BACL</name>
<dbReference type="EMBL" id="JADCNN020000023">
    <property type="protein sequence ID" value="MBM6997821.1"/>
    <property type="molecule type" value="Genomic_DNA"/>
</dbReference>
<gene>
    <name evidence="15" type="ORF">IM700_019335</name>
</gene>
<evidence type="ECO:0000256" key="8">
    <source>
        <dbReference type="ARBA" id="ARBA00022695"/>
    </source>
</evidence>
<comment type="subcellular location">
    <subcellularLocation>
        <location evidence="1 13">Cytoplasm</location>
    </subcellularLocation>
</comment>
<evidence type="ECO:0000256" key="11">
    <source>
        <dbReference type="ARBA" id="ARBA00029774"/>
    </source>
</evidence>
<evidence type="ECO:0000256" key="3">
    <source>
        <dbReference type="ARBA" id="ARBA00012584"/>
    </source>
</evidence>
<keyword evidence="9 13" id="KW-0547">Nucleotide-binding</keyword>
<evidence type="ECO:0000256" key="7">
    <source>
        <dbReference type="ARBA" id="ARBA00022694"/>
    </source>
</evidence>
<reference evidence="15 16" key="1">
    <citation type="submission" date="2021-01" db="EMBL/GenBank/DDBJ databases">
        <title>Paenibacillus sp.nov. isolated from the rhizosphere soil of tomato plant.</title>
        <authorList>
            <person name="Thin K.K."/>
            <person name="Zhang X."/>
            <person name="He S."/>
        </authorList>
    </citation>
    <scope>NUCLEOTIDE SEQUENCE [LARGE SCALE GENOMIC DNA]</scope>
    <source>
        <strain evidence="15 16">DXFW5</strain>
    </source>
</reference>
<dbReference type="Proteomes" id="UP001516620">
    <property type="component" value="Unassembled WGS sequence"/>
</dbReference>
<evidence type="ECO:0000259" key="14">
    <source>
        <dbReference type="PROSITE" id="PS51163"/>
    </source>
</evidence>
<protein>
    <recommendedName>
        <fullName evidence="4 13">Threonylcarbamoyl-AMP synthase</fullName>
        <shortName evidence="13">TC-AMP synthase</shortName>
        <ecNumber evidence="3 13">2.7.7.87</ecNumber>
    </recommendedName>
    <alternativeName>
        <fullName evidence="11 13">L-threonylcarbamoyladenylate synthase</fullName>
    </alternativeName>
</protein>
<dbReference type="SUPFAM" id="SSF55821">
    <property type="entry name" value="YrdC/RibB"/>
    <property type="match status" value="1"/>
</dbReference>
<dbReference type="Pfam" id="PF03481">
    <property type="entry name" value="Sua5_C"/>
    <property type="match status" value="1"/>
</dbReference>
<comment type="function">
    <text evidence="13">Required for the formation of a threonylcarbamoyl group on adenosine at position 37 (t(6)A37) in tRNAs that read codons beginning with adenine.</text>
</comment>
<dbReference type="PIRSF" id="PIRSF004930">
    <property type="entry name" value="Tln_factor_SUA5"/>
    <property type="match status" value="1"/>
</dbReference>
<dbReference type="InterPro" id="IPR017945">
    <property type="entry name" value="DHBP_synth_RibB-like_a/b_dom"/>
</dbReference>
<keyword evidence="10 13" id="KW-0067">ATP-binding</keyword>
<evidence type="ECO:0000256" key="13">
    <source>
        <dbReference type="PIRNR" id="PIRNR004930"/>
    </source>
</evidence>
<evidence type="ECO:0000313" key="15">
    <source>
        <dbReference type="EMBL" id="MBM6997821.1"/>
    </source>
</evidence>
<evidence type="ECO:0000256" key="12">
    <source>
        <dbReference type="ARBA" id="ARBA00048366"/>
    </source>
</evidence>
<evidence type="ECO:0000256" key="6">
    <source>
        <dbReference type="ARBA" id="ARBA00022679"/>
    </source>
</evidence>
<evidence type="ECO:0000256" key="9">
    <source>
        <dbReference type="ARBA" id="ARBA00022741"/>
    </source>
</evidence>
<keyword evidence="7 13" id="KW-0819">tRNA processing</keyword>
<keyword evidence="16" id="KW-1185">Reference proteome</keyword>
<comment type="caution">
    <text evidence="15">The sequence shown here is derived from an EMBL/GenBank/DDBJ whole genome shotgun (WGS) entry which is preliminary data.</text>
</comment>
<dbReference type="PROSITE" id="PS51163">
    <property type="entry name" value="YRDC"/>
    <property type="match status" value="1"/>
</dbReference>
<feature type="domain" description="YrdC-like" evidence="14">
    <location>
        <begin position="11"/>
        <end position="199"/>
    </location>
</feature>
<evidence type="ECO:0000256" key="5">
    <source>
        <dbReference type="ARBA" id="ARBA00022490"/>
    </source>
</evidence>
<evidence type="ECO:0000256" key="2">
    <source>
        <dbReference type="ARBA" id="ARBA00007663"/>
    </source>
</evidence>
<evidence type="ECO:0000313" key="16">
    <source>
        <dbReference type="Proteomes" id="UP001516620"/>
    </source>
</evidence>
<dbReference type="NCBIfam" id="TIGR00057">
    <property type="entry name" value="L-threonylcarbamoyladenylate synthase"/>
    <property type="match status" value="1"/>
</dbReference>